<evidence type="ECO:0000313" key="17">
    <source>
        <dbReference type="Proteomes" id="UP000093352"/>
    </source>
</evidence>
<dbReference type="Proteomes" id="UP000319424">
    <property type="component" value="Unassembled WGS sequence"/>
</dbReference>
<comment type="function">
    <text evidence="10 12">Specifically methylates the N3 position of the uracil ring of uridine 1498 (m3U1498) in 16S rRNA. Acts on the fully assembled 30S ribosomal subunit.</text>
</comment>
<dbReference type="Proteomes" id="UP000093352">
    <property type="component" value="Unassembled WGS sequence"/>
</dbReference>
<keyword evidence="17" id="KW-1185">Reference proteome</keyword>
<dbReference type="InterPro" id="IPR006700">
    <property type="entry name" value="RsmE"/>
</dbReference>
<dbReference type="InterPro" id="IPR046887">
    <property type="entry name" value="RsmE_PUA-like"/>
</dbReference>
<dbReference type="GO" id="GO:0005737">
    <property type="term" value="C:cytoplasm"/>
    <property type="evidence" value="ECO:0007669"/>
    <property type="project" value="UniProtKB-SubCell"/>
</dbReference>
<dbReference type="PANTHER" id="PTHR30027:SF3">
    <property type="entry name" value="16S RRNA (URACIL(1498)-N(3))-METHYLTRANSFERASE"/>
    <property type="match status" value="1"/>
</dbReference>
<comment type="similarity">
    <text evidence="2 12">Belongs to the RNA methyltransferase RsmE family.</text>
</comment>
<proteinExistence type="inferred from homology"/>
<dbReference type="InterPro" id="IPR015947">
    <property type="entry name" value="PUA-like_sf"/>
</dbReference>
<dbReference type="Pfam" id="PF20260">
    <property type="entry name" value="PUA_4"/>
    <property type="match status" value="1"/>
</dbReference>
<sequence length="242" mass="27717">MNRFFLKEQADAINKIIDKTDISHLKNVLRIRAGELVEVVDLLGEEYIMKIKTVNSDCVELTIEEKLDIKRETSIDITVYQGIPKGTRMEYVIQKLTEIGVKKIVPVKMTRCVKDEINPSKMQRYAAIIKEAAMQSKRLIIPELEYPMNFDEMLETMKSNQQNVVFYENEQNKGIKDYVKQFPSVKSLGIVIGPEGGIDDSEIEKLKQANLEILSLGNRILRTETAGLIASAIFIHEYDENF</sequence>
<dbReference type="EMBL" id="MBEW02000013">
    <property type="protein sequence ID" value="RDY21052.1"/>
    <property type="molecule type" value="Genomic_DNA"/>
</dbReference>
<dbReference type="Gene3D" id="3.40.1280.10">
    <property type="match status" value="1"/>
</dbReference>
<dbReference type="RefSeq" id="WP_068914071.1">
    <property type="nucleotide sequence ID" value="NZ_MBEW02000013.1"/>
</dbReference>
<dbReference type="GO" id="GO:0070475">
    <property type="term" value="P:rRNA base methylation"/>
    <property type="evidence" value="ECO:0007669"/>
    <property type="project" value="TreeGrafter"/>
</dbReference>
<dbReference type="SUPFAM" id="SSF88697">
    <property type="entry name" value="PUA domain-like"/>
    <property type="match status" value="1"/>
</dbReference>
<dbReference type="InterPro" id="IPR029028">
    <property type="entry name" value="Alpha/beta_knot_MTases"/>
</dbReference>
<evidence type="ECO:0000256" key="6">
    <source>
        <dbReference type="ARBA" id="ARBA00022552"/>
    </source>
</evidence>
<dbReference type="PANTHER" id="PTHR30027">
    <property type="entry name" value="RIBOSOMAL RNA SMALL SUBUNIT METHYLTRANSFERASE E"/>
    <property type="match status" value="1"/>
</dbReference>
<reference evidence="16 18" key="3">
    <citation type="submission" date="2019-07" db="EMBL/GenBank/DDBJ databases">
        <title>Criibacterium bergeronii gen. nov., sp. nov. isolated from human clinical samples.</title>
        <authorList>
            <person name="Maheux A.F."/>
            <person name="Boudreau D.K."/>
            <person name="Berube E."/>
            <person name="Brodeur S."/>
            <person name="Bernard K.A."/>
            <person name="Abed J.Y."/>
            <person name="Ducrey E."/>
            <person name="Guay E.F."/>
            <person name="Raymond F."/>
            <person name="Corbeil J."/>
            <person name="Domingo M.-C."/>
            <person name="Roy P.H."/>
            <person name="Boissinot M."/>
            <person name="Tocheva E.I."/>
            <person name="Omar R.F."/>
        </authorList>
    </citation>
    <scope>NUCLEOTIDE SEQUENCE [LARGE SCALE GENOMIC DNA]</scope>
    <source>
        <strain evidence="16 18">CCRI-24246</strain>
    </source>
</reference>
<dbReference type="SUPFAM" id="SSF75217">
    <property type="entry name" value="alpha/beta knot"/>
    <property type="match status" value="1"/>
</dbReference>
<evidence type="ECO:0000256" key="7">
    <source>
        <dbReference type="ARBA" id="ARBA00022603"/>
    </source>
</evidence>
<organism evidence="15 17">
    <name type="scientific">Criibacterium bergeronii</name>
    <dbReference type="NCBI Taxonomy" id="1871336"/>
    <lineage>
        <taxon>Bacteria</taxon>
        <taxon>Bacillati</taxon>
        <taxon>Bacillota</taxon>
        <taxon>Clostridia</taxon>
        <taxon>Peptostreptococcales</taxon>
        <taxon>Filifactoraceae</taxon>
        <taxon>Criibacterium</taxon>
    </lineage>
</organism>
<evidence type="ECO:0000256" key="5">
    <source>
        <dbReference type="ARBA" id="ARBA00022490"/>
    </source>
</evidence>
<evidence type="ECO:0000259" key="13">
    <source>
        <dbReference type="Pfam" id="PF04452"/>
    </source>
</evidence>
<reference evidence="15 17" key="1">
    <citation type="journal article" date="2016" name="Genome Announc.">
        <title>Draft Genome Sequence of Criibacterium bergeronii gen. nov., sp. nov., Strain CCRI-22567T, Isolated from a Vaginal Sample from a Woman with Bacterial Vaginosis.</title>
        <authorList>
            <person name="Maheux A.F."/>
            <person name="Berube E."/>
            <person name="Boudreau D.K."/>
            <person name="Raymond F."/>
            <person name="Corbeil J."/>
            <person name="Roy P.H."/>
            <person name="Boissinot M."/>
            <person name="Omar R.F."/>
        </authorList>
    </citation>
    <scope>NUCLEOTIDE SEQUENCE [LARGE SCALE GENOMIC DNA]</scope>
    <source>
        <strain evidence="15 17">CCRI-22567</strain>
    </source>
</reference>
<dbReference type="InterPro" id="IPR029026">
    <property type="entry name" value="tRNA_m1G_MTases_N"/>
</dbReference>
<evidence type="ECO:0000313" key="16">
    <source>
        <dbReference type="EMBL" id="TRW28365.1"/>
    </source>
</evidence>
<comment type="catalytic activity">
    <reaction evidence="11 12">
        <text>uridine(1498) in 16S rRNA + S-adenosyl-L-methionine = N(3)-methyluridine(1498) in 16S rRNA + S-adenosyl-L-homocysteine + H(+)</text>
        <dbReference type="Rhea" id="RHEA:42920"/>
        <dbReference type="Rhea" id="RHEA-COMP:10283"/>
        <dbReference type="Rhea" id="RHEA-COMP:10284"/>
        <dbReference type="ChEBI" id="CHEBI:15378"/>
        <dbReference type="ChEBI" id="CHEBI:57856"/>
        <dbReference type="ChEBI" id="CHEBI:59789"/>
        <dbReference type="ChEBI" id="CHEBI:65315"/>
        <dbReference type="ChEBI" id="CHEBI:74502"/>
        <dbReference type="EC" id="2.1.1.193"/>
    </reaction>
</comment>
<name>A0A371IKN1_9FIRM</name>
<keyword evidence="7 12" id="KW-0489">Methyltransferase</keyword>
<gene>
    <name evidence="15" type="ORF">BBG48_006795</name>
    <name evidence="16" type="ORF">FL857_02565</name>
</gene>
<evidence type="ECO:0000256" key="8">
    <source>
        <dbReference type="ARBA" id="ARBA00022679"/>
    </source>
</evidence>
<evidence type="ECO:0000256" key="12">
    <source>
        <dbReference type="PIRNR" id="PIRNR015601"/>
    </source>
</evidence>
<dbReference type="EMBL" id="VJXW01000002">
    <property type="protein sequence ID" value="TRW28365.1"/>
    <property type="molecule type" value="Genomic_DNA"/>
</dbReference>
<keyword evidence="6 12" id="KW-0698">rRNA processing</keyword>
<keyword evidence="9 12" id="KW-0949">S-adenosyl-L-methionine</keyword>
<evidence type="ECO:0000313" key="15">
    <source>
        <dbReference type="EMBL" id="RDY21052.1"/>
    </source>
</evidence>
<evidence type="ECO:0000256" key="1">
    <source>
        <dbReference type="ARBA" id="ARBA00004496"/>
    </source>
</evidence>
<dbReference type="GO" id="GO:0070042">
    <property type="term" value="F:rRNA (uridine-N3-)-methyltransferase activity"/>
    <property type="evidence" value="ECO:0007669"/>
    <property type="project" value="TreeGrafter"/>
</dbReference>
<dbReference type="PIRSF" id="PIRSF015601">
    <property type="entry name" value="MTase_slr0722"/>
    <property type="match status" value="1"/>
</dbReference>
<comment type="caution">
    <text evidence="15">The sequence shown here is derived from an EMBL/GenBank/DDBJ whole genome shotgun (WGS) entry which is preliminary data.</text>
</comment>
<dbReference type="NCBIfam" id="TIGR00046">
    <property type="entry name" value="RsmE family RNA methyltransferase"/>
    <property type="match status" value="1"/>
</dbReference>
<evidence type="ECO:0000256" key="9">
    <source>
        <dbReference type="ARBA" id="ARBA00022691"/>
    </source>
</evidence>
<evidence type="ECO:0000313" key="18">
    <source>
        <dbReference type="Proteomes" id="UP000319424"/>
    </source>
</evidence>
<evidence type="ECO:0000259" key="14">
    <source>
        <dbReference type="Pfam" id="PF20260"/>
    </source>
</evidence>
<dbReference type="EC" id="2.1.1.193" evidence="3 12"/>
<dbReference type="AlphaFoldDB" id="A0A371IKN1"/>
<dbReference type="CDD" id="cd18084">
    <property type="entry name" value="RsmE-like"/>
    <property type="match status" value="1"/>
</dbReference>
<evidence type="ECO:0000256" key="4">
    <source>
        <dbReference type="ARBA" id="ARBA00013673"/>
    </source>
</evidence>
<feature type="domain" description="Ribosomal RNA small subunit methyltransferase E PUA-like" evidence="14">
    <location>
        <begin position="17"/>
        <end position="63"/>
    </location>
</feature>
<dbReference type="Pfam" id="PF04452">
    <property type="entry name" value="Methyltrans_RNA"/>
    <property type="match status" value="1"/>
</dbReference>
<evidence type="ECO:0000256" key="10">
    <source>
        <dbReference type="ARBA" id="ARBA00025699"/>
    </source>
</evidence>
<evidence type="ECO:0000256" key="11">
    <source>
        <dbReference type="ARBA" id="ARBA00047944"/>
    </source>
</evidence>
<keyword evidence="8 12" id="KW-0808">Transferase</keyword>
<keyword evidence="5 12" id="KW-0963">Cytoplasm</keyword>
<comment type="subcellular location">
    <subcellularLocation>
        <location evidence="1 12">Cytoplasm</location>
    </subcellularLocation>
</comment>
<dbReference type="InterPro" id="IPR046886">
    <property type="entry name" value="RsmE_MTase_dom"/>
</dbReference>
<dbReference type="OrthoDB" id="9815641at2"/>
<protein>
    <recommendedName>
        <fullName evidence="4 12">Ribosomal RNA small subunit methyltransferase E</fullName>
        <ecNumber evidence="3 12">2.1.1.193</ecNumber>
    </recommendedName>
</protein>
<evidence type="ECO:0000256" key="3">
    <source>
        <dbReference type="ARBA" id="ARBA00012328"/>
    </source>
</evidence>
<feature type="domain" description="Ribosomal RNA small subunit methyltransferase E methyltransferase" evidence="13">
    <location>
        <begin position="72"/>
        <end position="233"/>
    </location>
</feature>
<accession>A0A371IKN1</accession>
<reference evidence="15" key="2">
    <citation type="submission" date="2018-07" db="EMBL/GenBank/DDBJ databases">
        <authorList>
            <person name="Quirk P.G."/>
            <person name="Krulwich T.A."/>
        </authorList>
    </citation>
    <scope>NUCLEOTIDE SEQUENCE</scope>
    <source>
        <strain evidence="15">CCRI-22567</strain>
    </source>
</reference>
<evidence type="ECO:0000256" key="2">
    <source>
        <dbReference type="ARBA" id="ARBA00005528"/>
    </source>
</evidence>
<dbReference type="STRING" id="1871336.BBG48_05575"/>